<sequence length="112" mass="12042">MMRQWMVLALCVSISAGHALADTDSVSNAKTLCRAVDTTISLSPCTYSEETKTVTVSVATRGGDAQELCRTIESSLIEKQIYFGADPWKLNLKSPASGDDTIASCDLPQTPR</sequence>
<keyword evidence="1" id="KW-0732">Signal</keyword>
<feature type="chain" id="PRO_5008684144" evidence="1">
    <location>
        <begin position="22"/>
        <end position="112"/>
    </location>
</feature>
<proteinExistence type="predicted"/>
<accession>A0A1C3VDY7</accession>
<organism evidence="2 3">
    <name type="scientific">Rhizobium lusitanum</name>
    <dbReference type="NCBI Taxonomy" id="293958"/>
    <lineage>
        <taxon>Bacteria</taxon>
        <taxon>Pseudomonadati</taxon>
        <taxon>Pseudomonadota</taxon>
        <taxon>Alphaproteobacteria</taxon>
        <taxon>Hyphomicrobiales</taxon>
        <taxon>Rhizobiaceae</taxon>
        <taxon>Rhizobium/Agrobacterium group</taxon>
        <taxon>Rhizobium</taxon>
    </lineage>
</organism>
<name>A0A1C3VDY7_9HYPH</name>
<evidence type="ECO:0000256" key="1">
    <source>
        <dbReference type="SAM" id="SignalP"/>
    </source>
</evidence>
<dbReference type="EMBL" id="FMAF01000005">
    <property type="protein sequence ID" value="SCB25976.1"/>
    <property type="molecule type" value="Genomic_DNA"/>
</dbReference>
<evidence type="ECO:0000313" key="2">
    <source>
        <dbReference type="EMBL" id="SCB25976.1"/>
    </source>
</evidence>
<gene>
    <name evidence="2" type="ORF">GA0061101_10591</name>
</gene>
<dbReference type="OrthoDB" id="8398920at2"/>
<protein>
    <submittedName>
        <fullName evidence="2">Uncharacterized protein</fullName>
    </submittedName>
</protein>
<feature type="signal peptide" evidence="1">
    <location>
        <begin position="1"/>
        <end position="21"/>
    </location>
</feature>
<reference evidence="2 3" key="1">
    <citation type="submission" date="2016-08" db="EMBL/GenBank/DDBJ databases">
        <authorList>
            <person name="Seilhamer J.J."/>
        </authorList>
    </citation>
    <scope>NUCLEOTIDE SEQUENCE [LARGE SCALE GENOMIC DNA]</scope>
    <source>
        <strain evidence="2 3">P1-7</strain>
    </source>
</reference>
<evidence type="ECO:0000313" key="3">
    <source>
        <dbReference type="Proteomes" id="UP000199205"/>
    </source>
</evidence>
<dbReference type="AlphaFoldDB" id="A0A1C3VDY7"/>
<dbReference type="RefSeq" id="WP_092573668.1">
    <property type="nucleotide sequence ID" value="NZ_FMAF01000005.1"/>
</dbReference>
<dbReference type="Proteomes" id="UP000199205">
    <property type="component" value="Unassembled WGS sequence"/>
</dbReference>